<evidence type="ECO:0000313" key="3">
    <source>
        <dbReference type="Proteomes" id="UP000748025"/>
    </source>
</evidence>
<proteinExistence type="predicted"/>
<dbReference type="EMBL" id="SRPW01001688">
    <property type="protein sequence ID" value="KAG5999511.1"/>
    <property type="molecule type" value="Genomic_DNA"/>
</dbReference>
<evidence type="ECO:0000313" key="2">
    <source>
        <dbReference type="EMBL" id="KAG5999511.1"/>
    </source>
</evidence>
<accession>A0A9P7SXT4</accession>
<reference evidence="2" key="1">
    <citation type="journal article" date="2020" name="bioRxiv">
        <title>Whole genome comparisons of ergot fungi reveals the divergence and evolution of species within the genus Claviceps are the result of varying mechanisms driving genome evolution and host range expansion.</title>
        <authorList>
            <person name="Wyka S.A."/>
            <person name="Mondo S.J."/>
            <person name="Liu M."/>
            <person name="Dettman J."/>
            <person name="Nalam V."/>
            <person name="Broders K.D."/>
        </authorList>
    </citation>
    <scope>NUCLEOTIDE SEQUENCE</scope>
    <source>
        <strain evidence="2">CCC 602</strain>
    </source>
</reference>
<keyword evidence="3" id="KW-1185">Reference proteome</keyword>
<name>A0A9P7SXT4_9HYPO</name>
<keyword evidence="1" id="KW-0732">Signal</keyword>
<comment type="caution">
    <text evidence="2">The sequence shown here is derived from an EMBL/GenBank/DDBJ whole genome shotgun (WGS) entry which is preliminary data.</text>
</comment>
<protein>
    <recommendedName>
        <fullName evidence="4">Secreted protein</fullName>
    </recommendedName>
</protein>
<dbReference type="Proteomes" id="UP000748025">
    <property type="component" value="Unassembled WGS sequence"/>
</dbReference>
<sequence>MQLNALLINLLTLAASASCLATGPAKRDAEIAARRTPPQDGTNPPIHDLACCLLHYHSLHSELPRRV</sequence>
<evidence type="ECO:0000256" key="1">
    <source>
        <dbReference type="SAM" id="SignalP"/>
    </source>
</evidence>
<dbReference type="AlphaFoldDB" id="A0A9P7SXT4"/>
<organism evidence="2 3">
    <name type="scientific">Claviceps pusilla</name>
    <dbReference type="NCBI Taxonomy" id="123648"/>
    <lineage>
        <taxon>Eukaryota</taxon>
        <taxon>Fungi</taxon>
        <taxon>Dikarya</taxon>
        <taxon>Ascomycota</taxon>
        <taxon>Pezizomycotina</taxon>
        <taxon>Sordariomycetes</taxon>
        <taxon>Hypocreomycetidae</taxon>
        <taxon>Hypocreales</taxon>
        <taxon>Clavicipitaceae</taxon>
        <taxon>Claviceps</taxon>
    </lineage>
</organism>
<feature type="chain" id="PRO_5040175335" description="Secreted protein" evidence="1">
    <location>
        <begin position="22"/>
        <end position="67"/>
    </location>
</feature>
<evidence type="ECO:0008006" key="4">
    <source>
        <dbReference type="Google" id="ProtNLM"/>
    </source>
</evidence>
<feature type="signal peptide" evidence="1">
    <location>
        <begin position="1"/>
        <end position="21"/>
    </location>
</feature>
<gene>
    <name evidence="2" type="ORF">E4U43_002028</name>
</gene>